<organism evidence="1 2">
    <name type="scientific">Brevundimonas nasdae</name>
    <dbReference type="NCBI Taxonomy" id="172043"/>
    <lineage>
        <taxon>Bacteria</taxon>
        <taxon>Pseudomonadati</taxon>
        <taxon>Pseudomonadota</taxon>
        <taxon>Alphaproteobacteria</taxon>
        <taxon>Caulobacterales</taxon>
        <taxon>Caulobacteraceae</taxon>
        <taxon>Brevundimonas</taxon>
    </lineage>
</organism>
<protein>
    <recommendedName>
        <fullName evidence="3">PD-(D/E)XK endonuclease-like domain-containing protein</fullName>
    </recommendedName>
</protein>
<proteinExistence type="predicted"/>
<dbReference type="RefSeq" id="WP_219354460.1">
    <property type="nucleotide sequence ID" value="NZ_CP080034.1"/>
</dbReference>
<keyword evidence="2" id="KW-1185">Reference proteome</keyword>
<name>A0ABX8TL87_9CAUL</name>
<evidence type="ECO:0000313" key="1">
    <source>
        <dbReference type="EMBL" id="QYC12001.1"/>
    </source>
</evidence>
<gene>
    <name evidence="1" type="ORF">KWG56_08715</name>
</gene>
<evidence type="ECO:0008006" key="3">
    <source>
        <dbReference type="Google" id="ProtNLM"/>
    </source>
</evidence>
<accession>A0ABX8TL87</accession>
<reference evidence="1 2" key="1">
    <citation type="submission" date="2021-07" db="EMBL/GenBank/DDBJ databases">
        <title>Isolation and characterization of bacteria from a gold mining with a capacity of golden bioaccumulation.</title>
        <authorList>
            <person name="Yang X.J."/>
        </authorList>
    </citation>
    <scope>NUCLEOTIDE SEQUENCE [LARGE SCALE GENOMIC DNA]</scope>
    <source>
        <strain evidence="1 2">Au29</strain>
    </source>
</reference>
<dbReference type="GeneID" id="94375346"/>
<dbReference type="Proteomes" id="UP000824334">
    <property type="component" value="Chromosome"/>
</dbReference>
<dbReference type="EMBL" id="CP080034">
    <property type="protein sequence ID" value="QYC12001.1"/>
    <property type="molecule type" value="Genomic_DNA"/>
</dbReference>
<evidence type="ECO:0000313" key="2">
    <source>
        <dbReference type="Proteomes" id="UP000824334"/>
    </source>
</evidence>
<sequence length="840" mass="92187">MRITSLSAVCFGAATVSPLVRSRSRHSGPAATQGEAYCLASAVREGLMHVWRDRVGFGQVGSVPERTWGAAGLKGFSASTVKSWFQYRCERKVRYELSSDDELAAVPVLKDIREAPWAKLGNEFEDRVVNRLAAEAAVLRPAPGEKVLSERLTLAFLRGERSETYAAQINLKPTGVPRFLEGTGLELNRNIADLVRREILPDGRACFTIIDIKATRRATAFHKTQIAFYVRVLEERLAEIRLSSPVTLNRDGEVWRIPDNGTAQGDRADAEVFALRPYLRQVDDFCSQTLPAIAQKRIGFGPSDQTFHHLYFKCEQCAFLEHCVQSIAPALAAGRDVSAVPGVTHDSKRALKRMGIETVGALSKAYGLAKTPGAGWSLTRNASRLVARAAALATNAIQRTEEEHTFLMPPRADLRFFVSVDYDPVDDRIAAVGYRRVGPDGSASDDIRVPQTAELKDEADALVAVMGRLIGDLAAVDQANREAMDRGDDAALKYAHIFFYEPSEALSLQKAVGRHLDDPRVRGALLHLVRLFPPEDIVPEPEFKGAHHLPATAVRSVVEHLYALPVSVAYDLRQVSQALATVGAAAAYTPAPGFERPFSSLLSIDVIRGFRESVAGAPGTEDIVADVAARLSALQGVTAWLYAQHAVATASGQPMLRLSKRPFLFHETFDPLDAADLDVLIACELLENRAGLLEALVNLAQPASRRRDASRAMAGLELLSVVNYGRDKLMRFRIPPASQDSDLGPNDLKLILTDDQPDLRLDMLQWPLVECRILQPSPQDVAYSNIVKVIVGRGVFDGPLFQDLLRTTPTKGWHLDRHFIDFNTDKAARFLRHLAAGQAA</sequence>